<name>A0A0D1YR28_9EURO</name>
<dbReference type="SUPFAM" id="SSF81383">
    <property type="entry name" value="F-box domain"/>
    <property type="match status" value="2"/>
</dbReference>
<dbReference type="OrthoDB" id="1689567at2759"/>
<proteinExistence type="predicted"/>
<gene>
    <name evidence="3" type="ORF">PV08_04901</name>
</gene>
<feature type="region of interest" description="Disordered" evidence="1">
    <location>
        <begin position="97"/>
        <end position="141"/>
    </location>
</feature>
<evidence type="ECO:0000259" key="2">
    <source>
        <dbReference type="SMART" id="SM00256"/>
    </source>
</evidence>
<dbReference type="Pfam" id="PF12937">
    <property type="entry name" value="F-box-like"/>
    <property type="match status" value="1"/>
</dbReference>
<protein>
    <recommendedName>
        <fullName evidence="2">F-box domain-containing protein</fullName>
    </recommendedName>
</protein>
<organism evidence="3 4">
    <name type="scientific">Exophiala spinifera</name>
    <dbReference type="NCBI Taxonomy" id="91928"/>
    <lineage>
        <taxon>Eukaryota</taxon>
        <taxon>Fungi</taxon>
        <taxon>Dikarya</taxon>
        <taxon>Ascomycota</taxon>
        <taxon>Pezizomycotina</taxon>
        <taxon>Eurotiomycetes</taxon>
        <taxon>Chaetothyriomycetidae</taxon>
        <taxon>Chaetothyriales</taxon>
        <taxon>Herpotrichiellaceae</taxon>
        <taxon>Exophiala</taxon>
    </lineage>
</organism>
<sequence>MFLTVQDPTQQWVHASSFTLSEITSSSLRRPYFMMPIWDLNHSAFASARKYTHTGFEPEDCDLCTPEQSTPSSLRTHEQHERLFGIQKDSRKIIALDGTSEDPDDMPFLTSQRTSNSLTPMQPSNQQSPVQSPPGEGLRLQRDSVDHSGAFLNPFDEAIDSSRRTSTSSNTSIYLRPNAFPGHRDTLARLPRLAFGYNHQENVPPLGVLSDATCQTPSFPSKFTVDPALPRSGFLPPSVVSGILRFLSSEDYKALRLVCRLWNTALPSPKLPVVVRLPREILQHIYSYLLPCGFDAARHTCREWYLASLNRSVQGQIAKVSFCQFALSVDMQLLSGLEDSGCGINQEWVYSKRLATESRISPDWRGGPPLTNTTEMSSRLSITEEVDFSEMFHGACSGRSRFTVSTCGNFVLAVSSEEITVYDLHAPGGSVFPITRLAAGREVLKVSMDTSSERYSVVALLSGRLGMLWDLLGTPSKMHYRNSPGETFDLGMQTIVQDSATYLGTQPAMLNLRDISYIVSEARYDPARALSTFGATTGSPSAPSS</sequence>
<dbReference type="HOGENOM" id="CLU_499686_0_0_1"/>
<evidence type="ECO:0000313" key="4">
    <source>
        <dbReference type="Proteomes" id="UP000053328"/>
    </source>
</evidence>
<dbReference type="EMBL" id="KN847494">
    <property type="protein sequence ID" value="KIW17706.1"/>
    <property type="molecule type" value="Genomic_DNA"/>
</dbReference>
<accession>A0A0D1YR28</accession>
<feature type="domain" description="F-box" evidence="2">
    <location>
        <begin position="277"/>
        <end position="316"/>
    </location>
</feature>
<dbReference type="SMART" id="SM00256">
    <property type="entry name" value="FBOX"/>
    <property type="match status" value="2"/>
</dbReference>
<evidence type="ECO:0000313" key="3">
    <source>
        <dbReference type="EMBL" id="KIW17706.1"/>
    </source>
</evidence>
<dbReference type="RefSeq" id="XP_016237922.1">
    <property type="nucleotide sequence ID" value="XM_016379245.1"/>
</dbReference>
<dbReference type="AlphaFoldDB" id="A0A0D1YR28"/>
<feature type="compositionally biased region" description="Low complexity" evidence="1">
    <location>
        <begin position="122"/>
        <end position="134"/>
    </location>
</feature>
<dbReference type="GeneID" id="27331984"/>
<reference evidence="3 4" key="1">
    <citation type="submission" date="2015-01" db="EMBL/GenBank/DDBJ databases">
        <title>The Genome Sequence of Exophiala spinifera CBS89968.</title>
        <authorList>
            <consortium name="The Broad Institute Genomics Platform"/>
            <person name="Cuomo C."/>
            <person name="de Hoog S."/>
            <person name="Gorbushina A."/>
            <person name="Stielow B."/>
            <person name="Teixiera M."/>
            <person name="Abouelleil A."/>
            <person name="Chapman S.B."/>
            <person name="Priest M."/>
            <person name="Young S.K."/>
            <person name="Wortman J."/>
            <person name="Nusbaum C."/>
            <person name="Birren B."/>
        </authorList>
    </citation>
    <scope>NUCLEOTIDE SEQUENCE [LARGE SCALE GENOMIC DNA]</scope>
    <source>
        <strain evidence="3 4">CBS 89968</strain>
    </source>
</reference>
<keyword evidence="4" id="KW-1185">Reference proteome</keyword>
<feature type="domain" description="F-box" evidence="2">
    <location>
        <begin position="235"/>
        <end position="275"/>
    </location>
</feature>
<dbReference type="VEuPathDB" id="FungiDB:PV08_04901"/>
<dbReference type="Pfam" id="PF00646">
    <property type="entry name" value="F-box"/>
    <property type="match status" value="1"/>
</dbReference>
<evidence type="ECO:0000256" key="1">
    <source>
        <dbReference type="SAM" id="MobiDB-lite"/>
    </source>
</evidence>
<feature type="compositionally biased region" description="Polar residues" evidence="1">
    <location>
        <begin position="109"/>
        <end position="121"/>
    </location>
</feature>
<dbReference type="Proteomes" id="UP000053328">
    <property type="component" value="Unassembled WGS sequence"/>
</dbReference>
<dbReference type="InterPro" id="IPR036047">
    <property type="entry name" value="F-box-like_dom_sf"/>
</dbReference>
<dbReference type="InterPro" id="IPR001810">
    <property type="entry name" value="F-box_dom"/>
</dbReference>